<evidence type="ECO:0000259" key="1">
    <source>
        <dbReference type="PROSITE" id="PS50090"/>
    </source>
</evidence>
<dbReference type="InterPro" id="IPR001005">
    <property type="entry name" value="SANT/Myb"/>
</dbReference>
<feature type="domain" description="HTH myb-type" evidence="2">
    <location>
        <begin position="1"/>
        <end position="39"/>
    </location>
</feature>
<dbReference type="EMBL" id="GG738857">
    <property type="protein sequence ID" value="EFC46890.1"/>
    <property type="molecule type" value="Genomic_DNA"/>
</dbReference>
<dbReference type="RefSeq" id="XP_002679634.1">
    <property type="nucleotide sequence ID" value="XM_002679588.1"/>
</dbReference>
<feature type="domain" description="Myb-like" evidence="1">
    <location>
        <begin position="1"/>
        <end position="47"/>
    </location>
</feature>
<accession>D2V8Z8</accession>
<dbReference type="PROSITE" id="PS50090">
    <property type="entry name" value="MYB_LIKE"/>
    <property type="match status" value="1"/>
</dbReference>
<keyword evidence="4" id="KW-1185">Reference proteome</keyword>
<gene>
    <name evidence="3" type="ORF">NAEGRDRAFT_47624</name>
</gene>
<evidence type="ECO:0000259" key="2">
    <source>
        <dbReference type="PROSITE" id="PS51294"/>
    </source>
</evidence>
<dbReference type="CDD" id="cd00167">
    <property type="entry name" value="SANT"/>
    <property type="match status" value="2"/>
</dbReference>
<dbReference type="GeneID" id="8859764"/>
<dbReference type="InParanoid" id="D2V8Z8"/>
<dbReference type="Proteomes" id="UP000006671">
    <property type="component" value="Unassembled WGS sequence"/>
</dbReference>
<proteinExistence type="predicted"/>
<dbReference type="AlphaFoldDB" id="D2V8Z8"/>
<dbReference type="VEuPathDB" id="AmoebaDB:NAEGRDRAFT_47624"/>
<dbReference type="InterPro" id="IPR017930">
    <property type="entry name" value="Myb_dom"/>
</dbReference>
<name>D2V8Z8_NAEGR</name>
<dbReference type="Gene3D" id="1.10.10.60">
    <property type="entry name" value="Homeodomain-like"/>
    <property type="match status" value="2"/>
</dbReference>
<sequence length="558" mass="64195">MIRKNWLKEEEDLLVKLVKEKGHNWTEIAPNFDVTPNACHKNVRPFWTLEEKRELTELVNLHGRKWKEIEKLISSNRDAHSCQRQFMLLESRQNDPIEKKVNDIFQATISETDLNDISLYEFFNIPTSRYNGVPASTLLVDQADEVDEETFHRSYMAGDTEFSVREVATGRLVKKTIEEIYLSSGTYETYSIESGFNVEEIANEVLELSATCFKAKLHFNECARIVEEKRFVYANEVQVRPDEYCSVRLPVSDIQDNMFIINNYQLKSKEKLVRTSLPCGQLTDTTQTKEYFLKEICELNSETIREDLKFKKEEEYVTIKLNDKNADKDIERVLQNGYQISGSILVAPACLYKFFEGSVQGDGTLESNRITFGQNCSISDTHQQYFNQVHHCATMLGLKTGVGKVCEETTGLKMTGKNMTIFESEGLEKKKVNADVVFKAFNLTVQRLTGESMKKMYCFKKSNHSFPMFNGMIVQNVDTDLVSAKIGYGNRWEIREMDNHQSAATFCLKKYIASLGFPSDRMTIRNAVKTLLLKIEGIVSVKRKQKSNKESNKKVKTQ</sequence>
<organism evidence="4">
    <name type="scientific">Naegleria gruberi</name>
    <name type="common">Amoeba</name>
    <dbReference type="NCBI Taxonomy" id="5762"/>
    <lineage>
        <taxon>Eukaryota</taxon>
        <taxon>Discoba</taxon>
        <taxon>Heterolobosea</taxon>
        <taxon>Tetramitia</taxon>
        <taxon>Eutetramitia</taxon>
        <taxon>Vahlkampfiidae</taxon>
        <taxon>Naegleria</taxon>
    </lineage>
</organism>
<dbReference type="PROSITE" id="PS51294">
    <property type="entry name" value="HTH_MYB"/>
    <property type="match status" value="1"/>
</dbReference>
<dbReference type="InterPro" id="IPR009057">
    <property type="entry name" value="Homeodomain-like_sf"/>
</dbReference>
<evidence type="ECO:0000313" key="3">
    <source>
        <dbReference type="EMBL" id="EFC46890.1"/>
    </source>
</evidence>
<dbReference type="KEGG" id="ngr:NAEGRDRAFT_47624"/>
<protein>
    <submittedName>
        <fullName evidence="3">Predicted protein</fullName>
    </submittedName>
</protein>
<dbReference type="Pfam" id="PF00249">
    <property type="entry name" value="Myb_DNA-binding"/>
    <property type="match status" value="2"/>
</dbReference>
<reference evidence="3 4" key="1">
    <citation type="journal article" date="2010" name="Cell">
        <title>The genome of Naegleria gruberi illuminates early eukaryotic versatility.</title>
        <authorList>
            <person name="Fritz-Laylin L.K."/>
            <person name="Prochnik S.E."/>
            <person name="Ginger M.L."/>
            <person name="Dacks J.B."/>
            <person name="Carpenter M.L."/>
            <person name="Field M.C."/>
            <person name="Kuo A."/>
            <person name="Paredez A."/>
            <person name="Chapman J."/>
            <person name="Pham J."/>
            <person name="Shu S."/>
            <person name="Neupane R."/>
            <person name="Cipriano M."/>
            <person name="Mancuso J."/>
            <person name="Tu H."/>
            <person name="Salamov A."/>
            <person name="Lindquist E."/>
            <person name="Shapiro H."/>
            <person name="Lucas S."/>
            <person name="Grigoriev I.V."/>
            <person name="Cande W.Z."/>
            <person name="Fulton C."/>
            <person name="Rokhsar D.S."/>
            <person name="Dawson S.C."/>
        </authorList>
    </citation>
    <scope>NUCLEOTIDE SEQUENCE [LARGE SCALE GENOMIC DNA]</scope>
    <source>
        <strain evidence="3 4">NEG-M</strain>
    </source>
</reference>
<dbReference type="SMART" id="SM00717">
    <property type="entry name" value="SANT"/>
    <property type="match status" value="2"/>
</dbReference>
<dbReference type="SUPFAM" id="SSF46689">
    <property type="entry name" value="Homeodomain-like"/>
    <property type="match status" value="2"/>
</dbReference>
<evidence type="ECO:0000313" key="4">
    <source>
        <dbReference type="Proteomes" id="UP000006671"/>
    </source>
</evidence>